<feature type="domain" description="GH18" evidence="10">
    <location>
        <begin position="79"/>
        <end position="390"/>
    </location>
</feature>
<evidence type="ECO:0000256" key="6">
    <source>
        <dbReference type="ARBA" id="ARBA00023228"/>
    </source>
</evidence>
<dbReference type="GO" id="GO:0005576">
    <property type="term" value="C:extracellular region"/>
    <property type="evidence" value="ECO:0007669"/>
    <property type="project" value="UniProtKB-SubCell"/>
</dbReference>
<keyword evidence="5 9" id="KW-0732">Signal</keyword>
<keyword evidence="11" id="KW-1185">Reference proteome</keyword>
<dbReference type="PANTHER" id="PTHR46066">
    <property type="entry name" value="CHITINASE DOMAIN-CONTAINING PROTEIN 1 FAMILY MEMBER"/>
    <property type="match status" value="1"/>
</dbReference>
<gene>
    <name evidence="12" type="primary">LOC105361916</name>
</gene>
<evidence type="ECO:0000259" key="10">
    <source>
        <dbReference type="PROSITE" id="PS51910"/>
    </source>
</evidence>
<keyword evidence="4" id="KW-0964">Secreted</keyword>
<protein>
    <recommendedName>
        <fullName evidence="7">Chitinase domain-containing protein 1</fullName>
    </recommendedName>
</protein>
<dbReference type="GO" id="GO:0070492">
    <property type="term" value="F:oligosaccharide binding"/>
    <property type="evidence" value="ECO:0007669"/>
    <property type="project" value="TreeGrafter"/>
</dbReference>
<sequence length="390" mass="44728">MNIFFLVSTLFLIVSVSNGTLAPEQGKKSKKQEKVKKSGPVDKDAYQRSLVKRDIKVKDILREAGLHSKDTKSRRFTAGDVLGYITPWNSEGYENANKFHGKFDMVSPVWFTIKSQDLLKISTHDIQKQWLHDMKAADNENHTVKIVPRILFEGWSSDDIIELYSNIKKRDKLIKALCDLAQAYQFDGYVLEIWNQFIFSGIKKKLIISLINTIADGLRIKDLDIILAVPPQKGMDKELFPKKAFDLLAPHIRYFSLMTYDYSSVQNPGPNAPIDWIKTCVENLVPDSKDIKRAQILMGLNFYGYHYTSTGGGAIINSQYLKLLENFKGKIQWDDKSNEHFFEVKHNEGGYVFFPTLYSIMSRLDLATELKIGISVWELGQGLKYFFDLL</sequence>
<dbReference type="SMART" id="SM00636">
    <property type="entry name" value="Glyco_18"/>
    <property type="match status" value="1"/>
</dbReference>
<dbReference type="InterPro" id="IPR001223">
    <property type="entry name" value="Glyco_hydro18_cat"/>
</dbReference>
<dbReference type="Proteomes" id="UP000695007">
    <property type="component" value="Unplaced"/>
</dbReference>
<dbReference type="GO" id="GO:0005764">
    <property type="term" value="C:lysosome"/>
    <property type="evidence" value="ECO:0007669"/>
    <property type="project" value="UniProtKB-SubCell"/>
</dbReference>
<evidence type="ECO:0000256" key="9">
    <source>
        <dbReference type="SAM" id="SignalP"/>
    </source>
</evidence>
<feature type="chain" id="PRO_5042546088" description="Chitinase domain-containing protein 1" evidence="9">
    <location>
        <begin position="20"/>
        <end position="390"/>
    </location>
</feature>
<dbReference type="RefSeq" id="XP_011497527.1">
    <property type="nucleotide sequence ID" value="XM_011499225.1"/>
</dbReference>
<dbReference type="GO" id="GO:0008061">
    <property type="term" value="F:chitin binding"/>
    <property type="evidence" value="ECO:0007669"/>
    <property type="project" value="InterPro"/>
</dbReference>
<dbReference type="Pfam" id="PF00704">
    <property type="entry name" value="Glyco_hydro_18"/>
    <property type="match status" value="1"/>
</dbReference>
<name>A0AAJ6YGA1_9HYME</name>
<feature type="signal peptide" evidence="9">
    <location>
        <begin position="1"/>
        <end position="19"/>
    </location>
</feature>
<reference evidence="12" key="1">
    <citation type="submission" date="2025-08" db="UniProtKB">
        <authorList>
            <consortium name="RefSeq"/>
        </authorList>
    </citation>
    <scope>IDENTIFICATION</scope>
</reference>
<evidence type="ECO:0000313" key="11">
    <source>
        <dbReference type="Proteomes" id="UP000695007"/>
    </source>
</evidence>
<dbReference type="Gene3D" id="3.20.20.80">
    <property type="entry name" value="Glycosidases"/>
    <property type="match status" value="1"/>
</dbReference>
<dbReference type="InterPro" id="IPR029070">
    <property type="entry name" value="Chitinase_insertion_sf"/>
</dbReference>
<dbReference type="KEGG" id="csol:105361916"/>
<evidence type="ECO:0000256" key="7">
    <source>
        <dbReference type="ARBA" id="ARBA00040976"/>
    </source>
</evidence>
<evidence type="ECO:0000256" key="5">
    <source>
        <dbReference type="ARBA" id="ARBA00022729"/>
    </source>
</evidence>
<dbReference type="SUPFAM" id="SSF51445">
    <property type="entry name" value="(Trans)glycosidases"/>
    <property type="match status" value="1"/>
</dbReference>
<dbReference type="AlphaFoldDB" id="A0AAJ6YGA1"/>
<dbReference type="InterPro" id="IPR011583">
    <property type="entry name" value="Chitinase_II/V-like_cat"/>
</dbReference>
<dbReference type="PROSITE" id="PS51910">
    <property type="entry name" value="GH18_2"/>
    <property type="match status" value="1"/>
</dbReference>
<evidence type="ECO:0000256" key="4">
    <source>
        <dbReference type="ARBA" id="ARBA00022525"/>
    </source>
</evidence>
<proteinExistence type="inferred from homology"/>
<feature type="region of interest" description="Disordered" evidence="8">
    <location>
        <begin position="22"/>
        <end position="41"/>
    </location>
</feature>
<dbReference type="InterPro" id="IPR017853">
    <property type="entry name" value="GH"/>
</dbReference>
<evidence type="ECO:0000256" key="2">
    <source>
        <dbReference type="ARBA" id="ARBA00004613"/>
    </source>
</evidence>
<comment type="subcellular location">
    <subcellularLocation>
        <location evidence="1">Lysosome</location>
    </subcellularLocation>
    <subcellularLocation>
        <location evidence="2">Secreted</location>
    </subcellularLocation>
</comment>
<dbReference type="GO" id="GO:0012505">
    <property type="term" value="C:endomembrane system"/>
    <property type="evidence" value="ECO:0007669"/>
    <property type="project" value="TreeGrafter"/>
</dbReference>
<dbReference type="FunFam" id="3.10.50.10:FF:000002">
    <property type="entry name" value="Chitinase domain-containing protein 1"/>
    <property type="match status" value="1"/>
</dbReference>
<evidence type="ECO:0000256" key="3">
    <source>
        <dbReference type="ARBA" id="ARBA00009336"/>
    </source>
</evidence>
<dbReference type="GO" id="GO:0005975">
    <property type="term" value="P:carbohydrate metabolic process"/>
    <property type="evidence" value="ECO:0007669"/>
    <property type="project" value="InterPro"/>
</dbReference>
<evidence type="ECO:0000313" key="12">
    <source>
        <dbReference type="RefSeq" id="XP_011497527.1"/>
    </source>
</evidence>
<keyword evidence="6" id="KW-0458">Lysosome</keyword>
<comment type="similarity">
    <text evidence="3">Belongs to the glycosyl hydrolase 18 family.</text>
</comment>
<dbReference type="PANTHER" id="PTHR46066:SF2">
    <property type="entry name" value="CHITINASE DOMAIN-CONTAINING PROTEIN 1"/>
    <property type="match status" value="1"/>
</dbReference>
<dbReference type="CDD" id="cd02876">
    <property type="entry name" value="GH18_SI-CLP"/>
    <property type="match status" value="1"/>
</dbReference>
<dbReference type="GeneID" id="105361916"/>
<evidence type="ECO:0000256" key="1">
    <source>
        <dbReference type="ARBA" id="ARBA00004371"/>
    </source>
</evidence>
<organism evidence="11 12">
    <name type="scientific">Ceratosolen solmsi marchali</name>
    <dbReference type="NCBI Taxonomy" id="326594"/>
    <lineage>
        <taxon>Eukaryota</taxon>
        <taxon>Metazoa</taxon>
        <taxon>Ecdysozoa</taxon>
        <taxon>Arthropoda</taxon>
        <taxon>Hexapoda</taxon>
        <taxon>Insecta</taxon>
        <taxon>Pterygota</taxon>
        <taxon>Neoptera</taxon>
        <taxon>Endopterygota</taxon>
        <taxon>Hymenoptera</taxon>
        <taxon>Apocrita</taxon>
        <taxon>Proctotrupomorpha</taxon>
        <taxon>Chalcidoidea</taxon>
        <taxon>Agaonidae</taxon>
        <taxon>Agaoninae</taxon>
        <taxon>Ceratosolen</taxon>
    </lineage>
</organism>
<dbReference type="Gene3D" id="3.10.50.10">
    <property type="match status" value="1"/>
</dbReference>
<accession>A0AAJ6YGA1</accession>
<evidence type="ECO:0000256" key="8">
    <source>
        <dbReference type="SAM" id="MobiDB-lite"/>
    </source>
</evidence>